<evidence type="ECO:0000313" key="2">
    <source>
        <dbReference type="EMBL" id="RRN43949.1"/>
    </source>
</evidence>
<proteinExistence type="predicted"/>
<reference evidence="2 3" key="1">
    <citation type="submission" date="2018-11" db="EMBL/GenBank/DDBJ databases">
        <title>Genome sequencing of Lautropia sp. KCOM 2505 (= ChDC F240).</title>
        <authorList>
            <person name="Kook J.-K."/>
            <person name="Park S.-N."/>
            <person name="Lim Y.K."/>
        </authorList>
    </citation>
    <scope>NUCLEOTIDE SEQUENCE [LARGE SCALE GENOMIC DNA]</scope>
    <source>
        <strain evidence="2 3">KCOM 2505</strain>
    </source>
</reference>
<feature type="region of interest" description="Disordered" evidence="1">
    <location>
        <begin position="1"/>
        <end position="21"/>
    </location>
</feature>
<protein>
    <submittedName>
        <fullName evidence="2">Uncharacterized protein</fullName>
    </submittedName>
</protein>
<dbReference type="Proteomes" id="UP000270261">
    <property type="component" value="Unassembled WGS sequence"/>
</dbReference>
<evidence type="ECO:0000256" key="1">
    <source>
        <dbReference type="SAM" id="MobiDB-lite"/>
    </source>
</evidence>
<dbReference type="RefSeq" id="WP_125096149.1">
    <property type="nucleotide sequence ID" value="NZ_RRUE01000002.1"/>
</dbReference>
<keyword evidence="3" id="KW-1185">Reference proteome</keyword>
<dbReference type="AlphaFoldDB" id="A0A426FMG4"/>
<dbReference type="EMBL" id="RRUE01000002">
    <property type="protein sequence ID" value="RRN43949.1"/>
    <property type="molecule type" value="Genomic_DNA"/>
</dbReference>
<gene>
    <name evidence="2" type="ORF">EHV23_11195</name>
</gene>
<name>A0A426FMG4_9BURK</name>
<organism evidence="2 3">
    <name type="scientific">Lautropia dentalis</name>
    <dbReference type="NCBI Taxonomy" id="2490857"/>
    <lineage>
        <taxon>Bacteria</taxon>
        <taxon>Pseudomonadati</taxon>
        <taxon>Pseudomonadota</taxon>
        <taxon>Betaproteobacteria</taxon>
        <taxon>Burkholderiales</taxon>
        <taxon>Burkholderiaceae</taxon>
        <taxon>Lautropia</taxon>
    </lineage>
</organism>
<evidence type="ECO:0000313" key="3">
    <source>
        <dbReference type="Proteomes" id="UP000270261"/>
    </source>
</evidence>
<sequence length="82" mass="9143">MKHQHPEQGHVHQRRLAAELERNPQLRGSMAAMQRAAQMARQIAIQTDTAVIRVKNGQIVRVTADELRAEIAAEQAALAAQR</sequence>
<comment type="caution">
    <text evidence="2">The sequence shown here is derived from an EMBL/GenBank/DDBJ whole genome shotgun (WGS) entry which is preliminary data.</text>
</comment>
<accession>A0A426FMG4</accession>